<dbReference type="Proteomes" id="UP000235145">
    <property type="component" value="Unassembled WGS sequence"/>
</dbReference>
<dbReference type="EMBL" id="NBSK02000008">
    <property type="protein sequence ID" value="KAJ0191133.1"/>
    <property type="molecule type" value="Genomic_DNA"/>
</dbReference>
<comment type="caution">
    <text evidence="2">The sequence shown here is derived from an EMBL/GenBank/DDBJ whole genome shotgun (WGS) entry which is preliminary data.</text>
</comment>
<organism evidence="2 3">
    <name type="scientific">Lactuca sativa</name>
    <name type="common">Garden lettuce</name>
    <dbReference type="NCBI Taxonomy" id="4236"/>
    <lineage>
        <taxon>Eukaryota</taxon>
        <taxon>Viridiplantae</taxon>
        <taxon>Streptophyta</taxon>
        <taxon>Embryophyta</taxon>
        <taxon>Tracheophyta</taxon>
        <taxon>Spermatophyta</taxon>
        <taxon>Magnoliopsida</taxon>
        <taxon>eudicotyledons</taxon>
        <taxon>Gunneridae</taxon>
        <taxon>Pentapetalae</taxon>
        <taxon>asterids</taxon>
        <taxon>campanulids</taxon>
        <taxon>Asterales</taxon>
        <taxon>Asteraceae</taxon>
        <taxon>Cichorioideae</taxon>
        <taxon>Cichorieae</taxon>
        <taxon>Lactucinae</taxon>
        <taxon>Lactuca</taxon>
    </lineage>
</organism>
<reference evidence="2 3" key="1">
    <citation type="journal article" date="2017" name="Nat. Commun.">
        <title>Genome assembly with in vitro proximity ligation data and whole-genome triplication in lettuce.</title>
        <authorList>
            <person name="Reyes-Chin-Wo S."/>
            <person name="Wang Z."/>
            <person name="Yang X."/>
            <person name="Kozik A."/>
            <person name="Arikit S."/>
            <person name="Song C."/>
            <person name="Xia L."/>
            <person name="Froenicke L."/>
            <person name="Lavelle D.O."/>
            <person name="Truco M.J."/>
            <person name="Xia R."/>
            <person name="Zhu S."/>
            <person name="Xu C."/>
            <person name="Xu H."/>
            <person name="Xu X."/>
            <person name="Cox K."/>
            <person name="Korf I."/>
            <person name="Meyers B.C."/>
            <person name="Michelmore R.W."/>
        </authorList>
    </citation>
    <scope>NUCLEOTIDE SEQUENCE [LARGE SCALE GENOMIC DNA]</scope>
    <source>
        <strain evidence="3">cv. Salinas</strain>
        <tissue evidence="2">Seedlings</tissue>
    </source>
</reference>
<sequence length="196" mass="22591">MDEYIQVLEHLKAGRPWPPLAPKTVCHCLWAWKRHPKNPQELLDLDSIVSLTSQVVCSNRSDAWRSRLAVDDIFHLTVSVNNPTVWFHLVPIKCISFVWRTCMGRIPTAMTLSKRGIKISSISCQICSNGVDIADHILLECPDAVDSLVWIFIWCGIPFQRFRLISDFVNFAVIWGKCSKNRKIFIAIRYGFLWCM</sequence>
<keyword evidence="3" id="KW-1185">Reference proteome</keyword>
<dbReference type="AlphaFoldDB" id="A0A9R1UQF2"/>
<feature type="domain" description="Reverse transcriptase zinc-binding" evidence="1">
    <location>
        <begin position="82"/>
        <end position="144"/>
    </location>
</feature>
<accession>A0A9R1UQF2</accession>
<evidence type="ECO:0000259" key="1">
    <source>
        <dbReference type="Pfam" id="PF13966"/>
    </source>
</evidence>
<evidence type="ECO:0000313" key="3">
    <source>
        <dbReference type="Proteomes" id="UP000235145"/>
    </source>
</evidence>
<gene>
    <name evidence="2" type="ORF">LSAT_V11C800442200</name>
</gene>
<dbReference type="InterPro" id="IPR026960">
    <property type="entry name" value="RVT-Znf"/>
</dbReference>
<dbReference type="Pfam" id="PF13966">
    <property type="entry name" value="zf-RVT"/>
    <property type="match status" value="1"/>
</dbReference>
<proteinExistence type="predicted"/>
<evidence type="ECO:0000313" key="2">
    <source>
        <dbReference type="EMBL" id="KAJ0191133.1"/>
    </source>
</evidence>
<protein>
    <recommendedName>
        <fullName evidence="1">Reverse transcriptase zinc-binding domain-containing protein</fullName>
    </recommendedName>
</protein>
<name>A0A9R1UQF2_LACSA</name>